<feature type="domain" description="Phage tail sheath protein-like beta-sandwich" evidence="3">
    <location>
        <begin position="92"/>
        <end position="177"/>
    </location>
</feature>
<dbReference type="Pfam" id="PF17482">
    <property type="entry name" value="Phage_sheath_1C"/>
    <property type="match status" value="1"/>
</dbReference>
<evidence type="ECO:0000259" key="2">
    <source>
        <dbReference type="Pfam" id="PF04984"/>
    </source>
</evidence>
<proteinExistence type="inferred from homology"/>
<dbReference type="EMBL" id="DVJP01000047">
    <property type="protein sequence ID" value="HIS76547.1"/>
    <property type="molecule type" value="Genomic_DNA"/>
</dbReference>
<dbReference type="Pfam" id="PF22671">
    <property type="entry name" value="Gp18_domIII_N"/>
    <property type="match status" value="1"/>
</dbReference>
<dbReference type="Gene3D" id="3.40.50.11790">
    <property type="match status" value="1"/>
</dbReference>
<dbReference type="AlphaFoldDB" id="A0A9D1FMS4"/>
<feature type="domain" description="Tail sheath protein Gp18-like" evidence="5">
    <location>
        <begin position="33"/>
        <end position="90"/>
    </location>
</feature>
<evidence type="ECO:0000259" key="4">
    <source>
        <dbReference type="Pfam" id="PF17482"/>
    </source>
</evidence>
<dbReference type="Pfam" id="PF04984">
    <property type="entry name" value="Phage_sheath_1"/>
    <property type="match status" value="1"/>
</dbReference>
<evidence type="ECO:0000256" key="1">
    <source>
        <dbReference type="ARBA" id="ARBA00008005"/>
    </source>
</evidence>
<feature type="domain" description="Tail sheath protein C-terminal" evidence="4">
    <location>
        <begin position="333"/>
        <end position="434"/>
    </location>
</feature>
<dbReference type="Gene3D" id="3.30.1490.360">
    <property type="match status" value="1"/>
</dbReference>
<dbReference type="Proteomes" id="UP000824002">
    <property type="component" value="Unassembled WGS sequence"/>
</dbReference>
<evidence type="ECO:0000259" key="5">
    <source>
        <dbReference type="Pfam" id="PF22671"/>
    </source>
</evidence>
<organism evidence="6 7">
    <name type="scientific">Candidatus Merdivicinus excrementipullorum</name>
    <dbReference type="NCBI Taxonomy" id="2840867"/>
    <lineage>
        <taxon>Bacteria</taxon>
        <taxon>Bacillati</taxon>
        <taxon>Bacillota</taxon>
        <taxon>Clostridia</taxon>
        <taxon>Eubacteriales</taxon>
        <taxon>Oscillospiraceae</taxon>
        <taxon>Oscillospiraceae incertae sedis</taxon>
        <taxon>Candidatus Merdivicinus</taxon>
    </lineage>
</organism>
<dbReference type="InterPro" id="IPR035089">
    <property type="entry name" value="Phage_sheath_subtilisin"/>
</dbReference>
<dbReference type="Gene3D" id="3.30.360.90">
    <property type="match status" value="1"/>
</dbReference>
<feature type="domain" description="Tail sheath protein subtilisin-like" evidence="2">
    <location>
        <begin position="179"/>
        <end position="326"/>
    </location>
</feature>
<dbReference type="Gene3D" id="2.60.40.4290">
    <property type="match status" value="1"/>
</dbReference>
<reference evidence="6" key="2">
    <citation type="journal article" date="2021" name="PeerJ">
        <title>Extensive microbial diversity within the chicken gut microbiome revealed by metagenomics and culture.</title>
        <authorList>
            <person name="Gilroy R."/>
            <person name="Ravi A."/>
            <person name="Getino M."/>
            <person name="Pursley I."/>
            <person name="Horton D.L."/>
            <person name="Alikhan N.F."/>
            <person name="Baker D."/>
            <person name="Gharbi K."/>
            <person name="Hall N."/>
            <person name="Watson M."/>
            <person name="Adriaenssens E.M."/>
            <person name="Foster-Nyarko E."/>
            <person name="Jarju S."/>
            <person name="Secka A."/>
            <person name="Antonio M."/>
            <person name="Oren A."/>
            <person name="Chaudhuri R.R."/>
            <person name="La Ragione R."/>
            <person name="Hildebrand F."/>
            <person name="Pallen M.J."/>
        </authorList>
    </citation>
    <scope>NUCLEOTIDE SEQUENCE</scope>
    <source>
        <strain evidence="6">CHK199-13235</strain>
    </source>
</reference>
<dbReference type="Pfam" id="PF17481">
    <property type="entry name" value="Phage_sheath_domII"/>
    <property type="match status" value="1"/>
</dbReference>
<comment type="similarity">
    <text evidence="1">Belongs to the myoviridae tail sheath protein family.</text>
</comment>
<accession>A0A9D1FMS4</accession>
<name>A0A9D1FMS4_9FIRM</name>
<evidence type="ECO:0000313" key="7">
    <source>
        <dbReference type="Proteomes" id="UP000824002"/>
    </source>
</evidence>
<dbReference type="InterPro" id="IPR020287">
    <property type="entry name" value="Tail_sheath_C"/>
</dbReference>
<dbReference type="InterPro" id="IPR054564">
    <property type="entry name" value="Gp18_domIII_N"/>
</dbReference>
<evidence type="ECO:0000313" key="6">
    <source>
        <dbReference type="EMBL" id="HIS76547.1"/>
    </source>
</evidence>
<reference evidence="6" key="1">
    <citation type="submission" date="2020-10" db="EMBL/GenBank/DDBJ databases">
        <authorList>
            <person name="Gilroy R."/>
        </authorList>
    </citation>
    <scope>NUCLEOTIDE SEQUENCE</scope>
    <source>
        <strain evidence="6">CHK199-13235</strain>
    </source>
</reference>
<dbReference type="Gene3D" id="3.30.1370.220">
    <property type="match status" value="1"/>
</dbReference>
<gene>
    <name evidence="6" type="ORF">IAB51_07015</name>
</gene>
<comment type="caution">
    <text evidence="6">The sequence shown here is derived from an EMBL/GenBank/DDBJ whole genome shotgun (WGS) entry which is preliminary data.</text>
</comment>
<evidence type="ECO:0000259" key="3">
    <source>
        <dbReference type="Pfam" id="PF17481"/>
    </source>
</evidence>
<sequence>MAGGTFLTTNKVRAGVYINFRTNDTNGASVGERGTAALPMELSFGPAGQLIPVDRDTNVKELFGFDSASEELLLLRECAKRASKVLVYRLKDGVKATGTGGGLTVTAKYGGGRGNDFTVKVAEEEELFRVETWLDGEKLDSQIVSDIGGLKPNAWVEFSGEGPLTAQAGIKLANGSDGEADQTSYEAFFKALETADYQTLAVPSDDSAVKQAAVSFVQNMRENEGVKIQAVVAGYPQADYEGIISVKNGVVLEDGTSISKEMATAYVAGMTAGAQVNESNTYDAYDGAADVAERYTNSQIITALEAGEWVFIPKDGKVVVEQDINTFTSHTPEKGAAFSKNRLVRVMDTLANDVKKIFEDRYLGKVGNSADGRSLFQAELVNYLGQLMEIGAIDAFDSREDIEVLRGSTADAVIVNLAIQPVDSMEKLYMTVEIQ</sequence>
<dbReference type="InterPro" id="IPR035326">
    <property type="entry name" value="Beta_sandwich_Seath"/>
</dbReference>
<protein>
    <submittedName>
        <fullName evidence="6">Phage tail sheath family protein</fullName>
    </submittedName>
</protein>